<reference evidence="19 20" key="1">
    <citation type="journal article" date="2011" name="Front. Microbiol.">
        <title>Genomic signatures of strain selection and enhancement in Bacillus atrophaeus var. globigii, a historical biowarfare simulant.</title>
        <authorList>
            <person name="Gibbons H.S."/>
            <person name="Broomall S.M."/>
            <person name="McNew L.A."/>
            <person name="Daligault H."/>
            <person name="Chapman C."/>
            <person name="Bruce D."/>
            <person name="Karavis M."/>
            <person name="Krepps M."/>
            <person name="McGregor P.A."/>
            <person name="Hong C."/>
            <person name="Park K.H."/>
            <person name="Akmal A."/>
            <person name="Feldman A."/>
            <person name="Lin J.S."/>
            <person name="Chang W.E."/>
            <person name="Higgs B.W."/>
            <person name="Demirev P."/>
            <person name="Lindquist J."/>
            <person name="Liem A."/>
            <person name="Fochler E."/>
            <person name="Read T.D."/>
            <person name="Tapia R."/>
            <person name="Johnson S."/>
            <person name="Bishop-Lilly K.A."/>
            <person name="Detter C."/>
            <person name="Han C."/>
            <person name="Sozhamannan S."/>
            <person name="Rosenzweig C.N."/>
            <person name="Skowronski E.W."/>
        </authorList>
    </citation>
    <scope>NUCLEOTIDE SEQUENCE [LARGE SCALE GENOMIC DNA]</scope>
    <source>
        <strain evidence="19 20">CC-PW-9</strain>
    </source>
</reference>
<dbReference type="PROSITE" id="PS00879">
    <property type="entry name" value="ODR_DC_2_2"/>
    <property type="match status" value="1"/>
</dbReference>
<evidence type="ECO:0000256" key="4">
    <source>
        <dbReference type="ARBA" id="ARBA00008357"/>
    </source>
</evidence>
<dbReference type="NCBIfam" id="NF003763">
    <property type="entry name" value="PRK05354.1"/>
    <property type="match status" value="1"/>
</dbReference>
<dbReference type="EC" id="4.1.1.19" evidence="5 13"/>
<dbReference type="InterPro" id="IPR029066">
    <property type="entry name" value="PLP-binding_barrel"/>
</dbReference>
<keyword evidence="10" id="KW-0745">Spermidine biosynthesis</keyword>
<comment type="similarity">
    <text evidence="4">Belongs to the Orn/Lys/Arg decarboxylase class-II family. SpeA subfamily.</text>
</comment>
<dbReference type="InterPro" id="IPR002985">
    <property type="entry name" value="Arg_decrbxlase"/>
</dbReference>
<feature type="domain" description="Arginine decarboxylase helical bundle" evidence="17">
    <location>
        <begin position="375"/>
        <end position="454"/>
    </location>
</feature>
<dbReference type="GO" id="GO:0006527">
    <property type="term" value="P:L-arginine catabolic process"/>
    <property type="evidence" value="ECO:0007669"/>
    <property type="project" value="InterPro"/>
</dbReference>
<name>A0A432ZSJ1_9GAMM</name>
<dbReference type="AlphaFoldDB" id="A0A432ZSJ1"/>
<evidence type="ECO:0000256" key="10">
    <source>
        <dbReference type="ARBA" id="ARBA00023066"/>
    </source>
</evidence>
<dbReference type="Gene3D" id="1.20.58.930">
    <property type="match status" value="1"/>
</dbReference>
<evidence type="ECO:0000256" key="2">
    <source>
        <dbReference type="ARBA" id="ARBA00001946"/>
    </source>
</evidence>
<keyword evidence="8" id="KW-0460">Magnesium</keyword>
<keyword evidence="12" id="KW-0456">Lyase</keyword>
<dbReference type="InterPro" id="IPR041128">
    <property type="entry name" value="Arg_decarbox_C"/>
</dbReference>
<dbReference type="InterPro" id="IPR022653">
    <property type="entry name" value="De-COase2_pyr-phos_BS"/>
</dbReference>
<dbReference type="Pfam" id="PF17810">
    <property type="entry name" value="Arg_decarb_HB"/>
    <property type="match status" value="1"/>
</dbReference>
<evidence type="ECO:0000256" key="1">
    <source>
        <dbReference type="ARBA" id="ARBA00001933"/>
    </source>
</evidence>
<dbReference type="InterPro" id="IPR040634">
    <property type="entry name" value="Arg_decarb_HB"/>
</dbReference>
<dbReference type="Proteomes" id="UP000287996">
    <property type="component" value="Unassembled WGS sequence"/>
</dbReference>
<dbReference type="Gene3D" id="2.40.37.10">
    <property type="entry name" value="Lyase, Ornithine Decarboxylase, Chain A, domain 1"/>
    <property type="match status" value="1"/>
</dbReference>
<dbReference type="PRINTS" id="PR01179">
    <property type="entry name" value="ODADCRBXLASE"/>
</dbReference>
<dbReference type="EMBL" id="PIQH01000003">
    <property type="protein sequence ID" value="RUO80867.1"/>
    <property type="molecule type" value="Genomic_DNA"/>
</dbReference>
<dbReference type="Pfam" id="PF17944">
    <property type="entry name" value="Arg_decarbox_C"/>
    <property type="match status" value="1"/>
</dbReference>
<keyword evidence="9 14" id="KW-0663">Pyridoxal phosphate</keyword>
<accession>A0A432ZSJ1</accession>
<dbReference type="InterPro" id="IPR022644">
    <property type="entry name" value="De-COase2_N"/>
</dbReference>
<evidence type="ECO:0000256" key="12">
    <source>
        <dbReference type="ARBA" id="ARBA00023239"/>
    </source>
</evidence>
<dbReference type="RefSeq" id="WP_126841394.1">
    <property type="nucleotide sequence ID" value="NZ_PIQH01000003.1"/>
</dbReference>
<dbReference type="GO" id="GO:0008792">
    <property type="term" value="F:arginine decarboxylase activity"/>
    <property type="evidence" value="ECO:0007669"/>
    <property type="project" value="UniProtKB-UniRule"/>
</dbReference>
<dbReference type="PROSITE" id="PS00878">
    <property type="entry name" value="ODR_DC_2_1"/>
    <property type="match status" value="1"/>
</dbReference>
<evidence type="ECO:0000256" key="15">
    <source>
        <dbReference type="PIRSR" id="PIRSR600183-50"/>
    </source>
</evidence>
<comment type="cofactor">
    <cofactor evidence="1 14">
        <name>pyridoxal 5'-phosphate</name>
        <dbReference type="ChEBI" id="CHEBI:597326"/>
    </cofactor>
</comment>
<evidence type="ECO:0000313" key="19">
    <source>
        <dbReference type="EMBL" id="RUO80867.1"/>
    </source>
</evidence>
<evidence type="ECO:0000256" key="11">
    <source>
        <dbReference type="ARBA" id="ARBA00023115"/>
    </source>
</evidence>
<comment type="caution">
    <text evidence="19">The sequence shown here is derived from an EMBL/GenBank/DDBJ whole genome shotgun (WGS) entry which is preliminary data.</text>
</comment>
<keyword evidence="20" id="KW-1185">Reference proteome</keyword>
<evidence type="ECO:0000256" key="9">
    <source>
        <dbReference type="ARBA" id="ARBA00022898"/>
    </source>
</evidence>
<evidence type="ECO:0000256" key="7">
    <source>
        <dbReference type="ARBA" id="ARBA00022793"/>
    </source>
</evidence>
<evidence type="ECO:0000259" key="16">
    <source>
        <dbReference type="Pfam" id="PF02784"/>
    </source>
</evidence>
<evidence type="ECO:0000256" key="8">
    <source>
        <dbReference type="ARBA" id="ARBA00022842"/>
    </source>
</evidence>
<dbReference type="PANTHER" id="PTHR43295:SF9">
    <property type="entry name" value="BIOSYNTHETIC ARGININE DECARBOXYLASE"/>
    <property type="match status" value="1"/>
</dbReference>
<keyword evidence="6" id="KW-0479">Metal-binding</keyword>
<dbReference type="OrthoDB" id="9802658at2"/>
<feature type="domain" description="Orn/DAP/Arg decarboxylase 2 N-terminal" evidence="16">
    <location>
        <begin position="94"/>
        <end position="348"/>
    </location>
</feature>
<feature type="active site" description="Proton donor" evidence="15">
    <location>
        <position position="504"/>
    </location>
</feature>
<dbReference type="CDD" id="cd06830">
    <property type="entry name" value="PLPDE_III_ADC"/>
    <property type="match status" value="1"/>
</dbReference>
<keyword evidence="7" id="KW-0210">Decarboxylase</keyword>
<keyword evidence="11" id="KW-0620">Polyamine biosynthesis</keyword>
<dbReference type="PRINTS" id="PR01180">
    <property type="entry name" value="ARGDCRBXLASE"/>
</dbReference>
<comment type="function">
    <text evidence="3">Catalyzes the biosynthesis of agmatine from arginine.</text>
</comment>
<dbReference type="SUPFAM" id="SSF50621">
    <property type="entry name" value="Alanine racemase C-terminal domain-like"/>
    <property type="match status" value="1"/>
</dbReference>
<evidence type="ECO:0000256" key="5">
    <source>
        <dbReference type="ARBA" id="ARBA00012426"/>
    </source>
</evidence>
<dbReference type="InterPro" id="IPR000183">
    <property type="entry name" value="Orn/DAP/Arg_de-COase"/>
</dbReference>
<sequence>MTEHNDYSWSIDDAEELYGVKRWGAGYFSIGENGNIKIAPNHRLPDVTIDMKEVVDEIIAEGIQLPAVIRFHDILRSQVEILNETFQQTIEQADYQGKYTGVFPIKVNQMREVVEEIIDAGEPYNYGLEAGSKPELMAVMAYNENPEALTILNGYKDEDYLTLALLGRNLQRKMIIVIEKYSELEMLIPLARKYNVEPMIGLRSKMMVKSTGKWSGSSGDRAKFGLSIAEILNIVERLRQEDMLHCAKLLHFHIGSQLSDIRKIKEAVSEGARLYAKLVQMGVPLEYLDIGGGLGIDYDGTSSTTDSSRNYSTDEYVADVVWGVKQVCDLEKVPHPNLVSESGRAITAHHSCVVTNIVGEVKPSSVDYDISPEDGEHILVSNMRELVSAEELHPQERYNDAASNKASAYEAFKFGILSLPEMAKIDTMYWQILSDIHADLDKDSYIIQELEELEDMLASQYLCNFSIFQSAADTWAIGQVLPIVPISRLEEQPQVRCSIADITCDSDGKLSKYIEGTEISDNIPMHTLKKGEEYHVGMFLTGAYQDVMGDMHNLFGRLTEVHVYCHDDEPGDFYIEEVVPGTSAEKVLETMQYNTDFMAKTVKKSIDRQVRKGSLAPREGVRWTDFYEKCLAGSTYLKV</sequence>
<dbReference type="InterPro" id="IPR022657">
    <property type="entry name" value="De-COase2_CS"/>
</dbReference>
<gene>
    <name evidence="19" type="ORF">CWI84_04590</name>
</gene>
<dbReference type="Pfam" id="PF02784">
    <property type="entry name" value="Orn_Arg_deC_N"/>
    <property type="match status" value="1"/>
</dbReference>
<dbReference type="NCBIfam" id="TIGR01273">
    <property type="entry name" value="speA"/>
    <property type="match status" value="1"/>
</dbReference>
<protein>
    <recommendedName>
        <fullName evidence="5 13">Arginine decarboxylase</fullName>
        <ecNumber evidence="5 13">4.1.1.19</ecNumber>
    </recommendedName>
</protein>
<evidence type="ECO:0000313" key="20">
    <source>
        <dbReference type="Proteomes" id="UP000287996"/>
    </source>
</evidence>
<feature type="modified residue" description="N6-(pyridoxal phosphate)lysine" evidence="14">
    <location>
        <position position="106"/>
    </location>
</feature>
<evidence type="ECO:0000256" key="3">
    <source>
        <dbReference type="ARBA" id="ARBA00002257"/>
    </source>
</evidence>
<evidence type="ECO:0000256" key="14">
    <source>
        <dbReference type="PIRSR" id="PIRSR001336-50"/>
    </source>
</evidence>
<evidence type="ECO:0000256" key="13">
    <source>
        <dbReference type="NCBIfam" id="TIGR01273"/>
    </source>
</evidence>
<dbReference type="Gene3D" id="1.10.287.3440">
    <property type="match status" value="1"/>
</dbReference>
<evidence type="ECO:0000259" key="17">
    <source>
        <dbReference type="Pfam" id="PF17810"/>
    </source>
</evidence>
<dbReference type="InterPro" id="IPR009006">
    <property type="entry name" value="Ala_racemase/Decarboxylase_C"/>
</dbReference>
<feature type="domain" description="Arginine decarboxylase C-terminal helical" evidence="18">
    <location>
        <begin position="585"/>
        <end position="637"/>
    </location>
</feature>
<comment type="cofactor">
    <cofactor evidence="2">
        <name>Mg(2+)</name>
        <dbReference type="ChEBI" id="CHEBI:18420"/>
    </cofactor>
</comment>
<organism evidence="19 20">
    <name type="scientific">Idiomarina tyrosinivorans</name>
    <dbReference type="NCBI Taxonomy" id="1445662"/>
    <lineage>
        <taxon>Bacteria</taxon>
        <taxon>Pseudomonadati</taxon>
        <taxon>Pseudomonadota</taxon>
        <taxon>Gammaproteobacteria</taxon>
        <taxon>Alteromonadales</taxon>
        <taxon>Idiomarinaceae</taxon>
        <taxon>Idiomarina</taxon>
    </lineage>
</organism>
<evidence type="ECO:0000259" key="18">
    <source>
        <dbReference type="Pfam" id="PF17944"/>
    </source>
</evidence>
<dbReference type="Gene3D" id="3.20.20.10">
    <property type="entry name" value="Alanine racemase"/>
    <property type="match status" value="1"/>
</dbReference>
<dbReference type="GO" id="GO:0008295">
    <property type="term" value="P:spermidine biosynthetic process"/>
    <property type="evidence" value="ECO:0007669"/>
    <property type="project" value="UniProtKB-UniRule"/>
</dbReference>
<proteinExistence type="inferred from homology"/>
<evidence type="ECO:0000256" key="6">
    <source>
        <dbReference type="ARBA" id="ARBA00022723"/>
    </source>
</evidence>
<dbReference type="PANTHER" id="PTHR43295">
    <property type="entry name" value="ARGININE DECARBOXYLASE"/>
    <property type="match status" value="1"/>
</dbReference>
<dbReference type="PIRSF" id="PIRSF001336">
    <property type="entry name" value="Arg_decrbxlase"/>
    <property type="match status" value="1"/>
</dbReference>
<dbReference type="GO" id="GO:0046872">
    <property type="term" value="F:metal ion binding"/>
    <property type="evidence" value="ECO:0007669"/>
    <property type="project" value="UniProtKB-KW"/>
</dbReference>
<dbReference type="SUPFAM" id="SSF51419">
    <property type="entry name" value="PLP-binding barrel"/>
    <property type="match status" value="1"/>
</dbReference>